<evidence type="ECO:0000313" key="3">
    <source>
        <dbReference type="EMBL" id="AFK03452.1"/>
    </source>
</evidence>
<name>A0ABN4AMU2_EMTOG</name>
<dbReference type="PROSITE" id="PS51257">
    <property type="entry name" value="PROKAR_LIPOPROTEIN"/>
    <property type="match status" value="1"/>
</dbReference>
<gene>
    <name evidence="3" type="ordered locus">Emtol_2314</name>
</gene>
<dbReference type="Proteomes" id="UP000002875">
    <property type="component" value="Chromosome"/>
</dbReference>
<dbReference type="EMBL" id="CP002961">
    <property type="protein sequence ID" value="AFK03452.1"/>
    <property type="molecule type" value="Genomic_DNA"/>
</dbReference>
<evidence type="ECO:0000256" key="2">
    <source>
        <dbReference type="ARBA" id="ARBA00022801"/>
    </source>
</evidence>
<dbReference type="SUPFAM" id="SSF56601">
    <property type="entry name" value="beta-lactamase/transpeptidase-like"/>
    <property type="match status" value="1"/>
</dbReference>
<proteinExistence type="inferred from homology"/>
<keyword evidence="4" id="KW-1185">Reference proteome</keyword>
<dbReference type="InterPro" id="IPR000667">
    <property type="entry name" value="Peptidase_S13"/>
</dbReference>
<accession>A0ABN4AMU2</accession>
<sequence length="437" mass="49862">MIFMRKVLVIIFVSFISISCKTSQNIYSKSPYAKMIDTSSILSQSMTGMALFDLSEQKMIFERNASRYFTPASNTKLFTFYACLKTLSDSIPALRYEIKADSLIFWGTGDPTFFHPDLTSTKTFDLLKAYKHTKKFYFSDGNFTNPYFGSGWAWDDYNSYYTVEMSPLPMYGNIVRAKVENGEIKPQPSIFENTFYKKDTGYEIERTPADNQFLLPKSLLNKPNYQQDIPVKTSTALTQQLLMDTLRRNVSLLKIPVSTTAKTIYSMPTEPVYRLMMQESDNMLAEQLLLLCGTTLKDSINSSFVIKSIKEKYLQDLPDAPKWVDGSGLSRYNLFTPRSIIKLLEKIYAEIPQEKLFSIMAIGGKAGTVKNMFKTEGEPFVFAKTGSLSGVYNLSGYLITKKGKIMLFSLMNNNFTKPTSVVRKEVEKILLEVRNRE</sequence>
<comment type="similarity">
    <text evidence="1">Belongs to the peptidase S13 family.</text>
</comment>
<dbReference type="Pfam" id="PF02113">
    <property type="entry name" value="Peptidase_S13"/>
    <property type="match status" value="1"/>
</dbReference>
<protein>
    <submittedName>
        <fullName evidence="3">Peptidase S13 D-Ala-D-Ala carboxypeptidase C</fullName>
    </submittedName>
</protein>
<dbReference type="PANTHER" id="PTHR30023">
    <property type="entry name" value="D-ALANYL-D-ALANINE CARBOXYPEPTIDASE"/>
    <property type="match status" value="1"/>
</dbReference>
<keyword evidence="3" id="KW-0121">Carboxypeptidase</keyword>
<dbReference type="GO" id="GO:0004180">
    <property type="term" value="F:carboxypeptidase activity"/>
    <property type="evidence" value="ECO:0007669"/>
    <property type="project" value="UniProtKB-KW"/>
</dbReference>
<dbReference type="PRINTS" id="PR00922">
    <property type="entry name" value="DADACBPTASE3"/>
</dbReference>
<reference evidence="3 4" key="1">
    <citation type="submission" date="2011-07" db="EMBL/GenBank/DDBJ databases">
        <title>The complete genome of chromosome of Emticicia oligotrophica DSM 17448.</title>
        <authorList>
            <consortium name="US DOE Joint Genome Institute (JGI-PGF)"/>
            <person name="Lucas S."/>
            <person name="Han J."/>
            <person name="Lapidus A."/>
            <person name="Bruce D."/>
            <person name="Goodwin L."/>
            <person name="Pitluck S."/>
            <person name="Peters L."/>
            <person name="Kyrpides N."/>
            <person name="Mavromatis K."/>
            <person name="Ivanova N."/>
            <person name="Ovchinnikova G."/>
            <person name="Teshima H."/>
            <person name="Detter J.C."/>
            <person name="Tapia R."/>
            <person name="Han C."/>
            <person name="Land M."/>
            <person name="Hauser L."/>
            <person name="Markowitz V."/>
            <person name="Cheng J.-F."/>
            <person name="Hugenholtz P."/>
            <person name="Woyke T."/>
            <person name="Wu D."/>
            <person name="Tindall B."/>
            <person name="Pomrenke H."/>
            <person name="Brambilla E."/>
            <person name="Klenk H.-P."/>
            <person name="Eisen J.A."/>
        </authorList>
    </citation>
    <scope>NUCLEOTIDE SEQUENCE [LARGE SCALE GENOMIC DNA]</scope>
    <source>
        <strain evidence="3 4">DSM 17448</strain>
    </source>
</reference>
<organism evidence="3 4">
    <name type="scientific">Emticicia oligotrophica (strain DSM 17448 / CIP 109782 / MTCC 6937 / GPTSA100-15)</name>
    <dbReference type="NCBI Taxonomy" id="929562"/>
    <lineage>
        <taxon>Bacteria</taxon>
        <taxon>Pseudomonadati</taxon>
        <taxon>Bacteroidota</taxon>
        <taxon>Cytophagia</taxon>
        <taxon>Cytophagales</taxon>
        <taxon>Leadbetterellaceae</taxon>
        <taxon>Emticicia</taxon>
    </lineage>
</organism>
<dbReference type="InterPro" id="IPR012338">
    <property type="entry name" value="Beta-lactam/transpept-like"/>
</dbReference>
<keyword evidence="3" id="KW-0645">Protease</keyword>
<keyword evidence="2" id="KW-0378">Hydrolase</keyword>
<evidence type="ECO:0000256" key="1">
    <source>
        <dbReference type="ARBA" id="ARBA00006096"/>
    </source>
</evidence>
<evidence type="ECO:0000313" key="4">
    <source>
        <dbReference type="Proteomes" id="UP000002875"/>
    </source>
</evidence>
<dbReference type="PANTHER" id="PTHR30023:SF0">
    <property type="entry name" value="PENICILLIN-SENSITIVE CARBOXYPEPTIDASE A"/>
    <property type="match status" value="1"/>
</dbReference>
<dbReference type="Gene3D" id="3.40.710.10">
    <property type="entry name" value="DD-peptidase/beta-lactamase superfamily"/>
    <property type="match status" value="2"/>
</dbReference>